<comment type="caution">
    <text evidence="1">The sequence shown here is derived from an EMBL/GenBank/DDBJ whole genome shotgun (WGS) entry which is preliminary data.</text>
</comment>
<dbReference type="Pfam" id="PF12311">
    <property type="entry name" value="DUF3632"/>
    <property type="match status" value="1"/>
</dbReference>
<gene>
    <name evidence="1" type="ORF">BDV95DRAFT_139300</name>
</gene>
<proteinExistence type="predicted"/>
<dbReference type="AlphaFoldDB" id="A0A7C8IIC2"/>
<evidence type="ECO:0000313" key="2">
    <source>
        <dbReference type="Proteomes" id="UP000481861"/>
    </source>
</evidence>
<dbReference type="EMBL" id="JAADJZ010000002">
    <property type="protein sequence ID" value="KAF2877133.1"/>
    <property type="molecule type" value="Genomic_DNA"/>
</dbReference>
<sequence length="312" mass="36401">MTSENLASPTLVPELFEHWDDEEDLRWKAPLDALINNTQTPLQAAQTVDNIVRAATTERLQKLIEYASSHDVTVEEDGLPDFGGLGPPNAGPIADTFMRWFGRVCMAFSPYSESQNRFMQFLEELRNLPRWMAPEGYPNENGDCSRTEFWSFGYNWVGHEDEFRGLLGDVKPKYYRDPAAHNRWRNFQHIMARLTANKFVYCAPFNALFDLEPSSASKSKPNLEYDIIAAAQWVIWPTECSYVYQECLKQETATFYWYPWAKDQWQQWKREFELVGENVQYDDQARSVARQALQRMKDIEEEVRTLHNIGNP</sequence>
<reference evidence="1 2" key="1">
    <citation type="submission" date="2020-01" db="EMBL/GenBank/DDBJ databases">
        <authorList>
            <consortium name="DOE Joint Genome Institute"/>
            <person name="Haridas S."/>
            <person name="Albert R."/>
            <person name="Binder M."/>
            <person name="Bloem J."/>
            <person name="Labutti K."/>
            <person name="Salamov A."/>
            <person name="Andreopoulos B."/>
            <person name="Baker S.E."/>
            <person name="Barry K."/>
            <person name="Bills G."/>
            <person name="Bluhm B.H."/>
            <person name="Cannon C."/>
            <person name="Castanera R."/>
            <person name="Culley D.E."/>
            <person name="Daum C."/>
            <person name="Ezra D."/>
            <person name="Gonzalez J.B."/>
            <person name="Henrissat B."/>
            <person name="Kuo A."/>
            <person name="Liang C."/>
            <person name="Lipzen A."/>
            <person name="Lutzoni F."/>
            <person name="Magnuson J."/>
            <person name="Mondo S."/>
            <person name="Nolan M."/>
            <person name="Ohm R."/>
            <person name="Pangilinan J."/>
            <person name="Park H.-J.H."/>
            <person name="Ramirez L."/>
            <person name="Alfaro M."/>
            <person name="Sun H."/>
            <person name="Tritt A."/>
            <person name="Yoshinaga Y."/>
            <person name="Zwiers L.-H.L."/>
            <person name="Turgeon B.G."/>
            <person name="Goodwin S.B."/>
            <person name="Spatafora J.W."/>
            <person name="Crous P.W."/>
            <person name="Grigoriev I.V."/>
        </authorList>
    </citation>
    <scope>NUCLEOTIDE SEQUENCE [LARGE SCALE GENOMIC DNA]</scope>
    <source>
        <strain evidence="1 2">CBS 611.86</strain>
    </source>
</reference>
<name>A0A7C8IIC2_9PLEO</name>
<keyword evidence="2" id="KW-1185">Reference proteome</keyword>
<dbReference type="InterPro" id="IPR022085">
    <property type="entry name" value="OpdG"/>
</dbReference>
<protein>
    <submittedName>
        <fullName evidence="1">Uncharacterized protein</fullName>
    </submittedName>
</protein>
<dbReference type="OrthoDB" id="3350591at2759"/>
<evidence type="ECO:0000313" key="1">
    <source>
        <dbReference type="EMBL" id="KAF2877133.1"/>
    </source>
</evidence>
<dbReference type="Proteomes" id="UP000481861">
    <property type="component" value="Unassembled WGS sequence"/>
</dbReference>
<organism evidence="1 2">
    <name type="scientific">Massariosphaeria phaeospora</name>
    <dbReference type="NCBI Taxonomy" id="100035"/>
    <lineage>
        <taxon>Eukaryota</taxon>
        <taxon>Fungi</taxon>
        <taxon>Dikarya</taxon>
        <taxon>Ascomycota</taxon>
        <taxon>Pezizomycotina</taxon>
        <taxon>Dothideomycetes</taxon>
        <taxon>Pleosporomycetidae</taxon>
        <taxon>Pleosporales</taxon>
        <taxon>Pleosporales incertae sedis</taxon>
        <taxon>Massariosphaeria</taxon>
    </lineage>
</organism>
<accession>A0A7C8IIC2</accession>